<name>A0A0K8TLQ5_TABBR</name>
<dbReference type="Gene3D" id="2.130.10.10">
    <property type="entry name" value="YVTN repeat-like/Quinoprotein amine dehydrogenase"/>
    <property type="match status" value="1"/>
</dbReference>
<dbReference type="InterPro" id="IPR050785">
    <property type="entry name" value="PAN2-PAN3_catalytic_subunit"/>
</dbReference>
<evidence type="ECO:0000259" key="1">
    <source>
        <dbReference type="Pfam" id="PF13423"/>
    </source>
</evidence>
<dbReference type="GO" id="GO:0004535">
    <property type="term" value="F:poly(A)-specific ribonuclease activity"/>
    <property type="evidence" value="ECO:0007669"/>
    <property type="project" value="TreeGrafter"/>
</dbReference>
<dbReference type="PANTHER" id="PTHR15728">
    <property type="entry name" value="DEADENYLATION COMPLEX CATALYTIC SUBUNIT PAN2"/>
    <property type="match status" value="1"/>
</dbReference>
<proteinExistence type="evidence at transcript level"/>
<dbReference type="Gene3D" id="3.90.70.10">
    <property type="entry name" value="Cysteine proteinases"/>
    <property type="match status" value="1"/>
</dbReference>
<dbReference type="SUPFAM" id="SSF50978">
    <property type="entry name" value="WD40 repeat-like"/>
    <property type="match status" value="1"/>
</dbReference>
<feature type="domain" description="PAN2-PAN3 deadenylation complex catalytic subunit PAN2 N-terminal" evidence="2">
    <location>
        <begin position="49"/>
        <end position="345"/>
    </location>
</feature>
<sequence length="672" mass="75830">MDYVYVSGEPIPPPEEILSIGNVYDNANRSDHYSPNFASFNMGENNLEYVECCAVLADGGERFGVSALTFDTHEELLWMGNQGGHVTSYYGSTMQKYTSFQVHPSDIVRQINTIDSGILALTQTSLRHQIRRGIPKFTHRSENMTDMVCMLQMSPTRMIMGGYQNELIDFDIPSLMETKLSYVGNEGCTILRKNSRYLFAGDPFGTITLRDPNSLSVEHTIKTHGGSLSDFDVQGKYLISCGFSERQGSLTIDRFLMVFDLRMLRLVSPIQVLVEPQLLRFLPSQYSRLAVVSMMGQVQLVDAVELSEPRVCMYQINTSGTQCLSFDISSSSHAMAFGDQSGRINMICTMTQPEPQFNAFSRETEFADPIEPLPVVPITDTNFPLSSVPLPPLTTGARWFSDWPSELMVYSYHKPKPIDQEVLASMKMQGPIGYAPNPRLARRNQISYILDGASSSNAASTSSNGNKQSDVCVKIIPRRYRKVDVKYSKMGTQDFDFEQHNQTCFPGLEATLPNAYCNSMLQVLYYIYPLRKKLLSHSCAKEFCLSCELGFLFHMLDRSSAATPCQASNFLRSFRTVPEASALGLILSDRSSSVDLISLIQNWNRFILHQMHYEILDSRKNSHLNTLLYPATFDDYVSLTQGYADPLQNFHPEREGRYDEIFQYIDIRAGKV</sequence>
<dbReference type="GO" id="GO:0000932">
    <property type="term" value="C:P-body"/>
    <property type="evidence" value="ECO:0007669"/>
    <property type="project" value="TreeGrafter"/>
</dbReference>
<reference evidence="3" key="1">
    <citation type="journal article" date="2015" name="Insect Biochem. Mol. Biol.">
        <title>An insight into the sialome of the horse fly, Tabanus bromius.</title>
        <authorList>
            <person name="Ribeiro J.M."/>
            <person name="Kazimirova M."/>
            <person name="Takac P."/>
            <person name="Andersen J.F."/>
            <person name="Francischetti I.M."/>
        </authorList>
    </citation>
    <scope>NUCLEOTIDE SEQUENCE</scope>
</reference>
<dbReference type="InterPro" id="IPR028881">
    <property type="entry name" value="PAN2_UCH_dom"/>
</dbReference>
<dbReference type="SUPFAM" id="SSF54001">
    <property type="entry name" value="Cysteine proteinases"/>
    <property type="match status" value="1"/>
</dbReference>
<evidence type="ECO:0000259" key="2">
    <source>
        <dbReference type="Pfam" id="PF20770"/>
    </source>
</evidence>
<dbReference type="PANTHER" id="PTHR15728:SF0">
    <property type="entry name" value="PAN2-PAN3 DEADENYLATION COMPLEX CATALYTIC SUBUNIT PAN2"/>
    <property type="match status" value="1"/>
</dbReference>
<organism evidence="3">
    <name type="scientific">Tabanus bromius</name>
    <name type="common">Band-eyed brown horse fly</name>
    <dbReference type="NCBI Taxonomy" id="304241"/>
    <lineage>
        <taxon>Eukaryota</taxon>
        <taxon>Metazoa</taxon>
        <taxon>Ecdysozoa</taxon>
        <taxon>Arthropoda</taxon>
        <taxon>Hexapoda</taxon>
        <taxon>Insecta</taxon>
        <taxon>Pterygota</taxon>
        <taxon>Neoptera</taxon>
        <taxon>Endopterygota</taxon>
        <taxon>Diptera</taxon>
        <taxon>Brachycera</taxon>
        <taxon>Tabanomorpha</taxon>
        <taxon>Tabanoidea</taxon>
        <taxon>Tabanidae</taxon>
        <taxon>Tabanus</taxon>
    </lineage>
</organism>
<feature type="domain" description="PAN2 UCH" evidence="1">
    <location>
        <begin position="507"/>
        <end position="622"/>
    </location>
</feature>
<dbReference type="InterPro" id="IPR048841">
    <property type="entry name" value="PAN2_N"/>
</dbReference>
<dbReference type="GO" id="GO:0031251">
    <property type="term" value="C:PAN complex"/>
    <property type="evidence" value="ECO:0007669"/>
    <property type="project" value="TreeGrafter"/>
</dbReference>
<accession>A0A0K8TLQ5</accession>
<dbReference type="FunFam" id="2.130.10.10:FF:000421">
    <property type="entry name" value="PAN2-PAN3 deadenylation complex catalytic subunit PAN2"/>
    <property type="match status" value="1"/>
</dbReference>
<dbReference type="AlphaFoldDB" id="A0A0K8TLQ5"/>
<dbReference type="EMBL" id="GDAI01002329">
    <property type="protein sequence ID" value="JAI15274.1"/>
    <property type="molecule type" value="mRNA"/>
</dbReference>
<dbReference type="Pfam" id="PF13423">
    <property type="entry name" value="UCH_1"/>
    <property type="match status" value="1"/>
</dbReference>
<evidence type="ECO:0000313" key="3">
    <source>
        <dbReference type="EMBL" id="JAI15274.1"/>
    </source>
</evidence>
<dbReference type="InterPro" id="IPR036322">
    <property type="entry name" value="WD40_repeat_dom_sf"/>
</dbReference>
<protein>
    <submittedName>
        <fullName evidence="3">Putative pab-dependent polya ribonuclease subunit pan2</fullName>
    </submittedName>
</protein>
<dbReference type="InterPro" id="IPR015943">
    <property type="entry name" value="WD40/YVTN_repeat-like_dom_sf"/>
</dbReference>
<dbReference type="Pfam" id="PF20770">
    <property type="entry name" value="PAN2_N"/>
    <property type="match status" value="1"/>
</dbReference>
<dbReference type="GO" id="GO:0000289">
    <property type="term" value="P:nuclear-transcribed mRNA poly(A) tail shortening"/>
    <property type="evidence" value="ECO:0007669"/>
    <property type="project" value="TreeGrafter"/>
</dbReference>
<dbReference type="InterPro" id="IPR038765">
    <property type="entry name" value="Papain-like_cys_pep_sf"/>
</dbReference>